<dbReference type="HOGENOM" id="CLU_1932517_0_0_1"/>
<keyword evidence="2" id="KW-1185">Reference proteome</keyword>
<name>S8F3H6_FOMSC</name>
<evidence type="ECO:0000313" key="2">
    <source>
        <dbReference type="Proteomes" id="UP000015241"/>
    </source>
</evidence>
<sequence length="131" mass="13903">TGLRAGNDGRTAPGPRCRRRLPRLYATSRFHGASASPGYPYAMGPWVGGTSASQTQTHLSRLEFASAHRADGWRPALGAHGAKRGRGACLGLCLRRWRHGTNRFVEGGGRVRGSIRSAAWASGGTALVQPP</sequence>
<dbReference type="InParanoid" id="S8F3H6"/>
<protein>
    <submittedName>
        <fullName evidence="1">Uncharacterized protein</fullName>
    </submittedName>
</protein>
<reference evidence="1 2" key="1">
    <citation type="journal article" date="2012" name="Science">
        <title>The Paleozoic origin of enzymatic lignin decomposition reconstructed from 31 fungal genomes.</title>
        <authorList>
            <person name="Floudas D."/>
            <person name="Binder M."/>
            <person name="Riley R."/>
            <person name="Barry K."/>
            <person name="Blanchette R.A."/>
            <person name="Henrissat B."/>
            <person name="Martinez A.T."/>
            <person name="Otillar R."/>
            <person name="Spatafora J.W."/>
            <person name="Yadav J.S."/>
            <person name="Aerts A."/>
            <person name="Benoit I."/>
            <person name="Boyd A."/>
            <person name="Carlson A."/>
            <person name="Copeland A."/>
            <person name="Coutinho P.M."/>
            <person name="de Vries R.P."/>
            <person name="Ferreira P."/>
            <person name="Findley K."/>
            <person name="Foster B."/>
            <person name="Gaskell J."/>
            <person name="Glotzer D."/>
            <person name="Gorecki P."/>
            <person name="Heitman J."/>
            <person name="Hesse C."/>
            <person name="Hori C."/>
            <person name="Igarashi K."/>
            <person name="Jurgens J.A."/>
            <person name="Kallen N."/>
            <person name="Kersten P."/>
            <person name="Kohler A."/>
            <person name="Kuees U."/>
            <person name="Kumar T.K.A."/>
            <person name="Kuo A."/>
            <person name="LaButti K."/>
            <person name="Larrondo L.F."/>
            <person name="Lindquist E."/>
            <person name="Ling A."/>
            <person name="Lombard V."/>
            <person name="Lucas S."/>
            <person name="Lundell T."/>
            <person name="Martin R."/>
            <person name="McLaughlin D.J."/>
            <person name="Morgenstern I."/>
            <person name="Morin E."/>
            <person name="Murat C."/>
            <person name="Nagy L.G."/>
            <person name="Nolan M."/>
            <person name="Ohm R.A."/>
            <person name="Patyshakuliyeva A."/>
            <person name="Rokas A."/>
            <person name="Ruiz-Duenas F.J."/>
            <person name="Sabat G."/>
            <person name="Salamov A."/>
            <person name="Samejima M."/>
            <person name="Schmutz J."/>
            <person name="Slot J.C."/>
            <person name="St John F."/>
            <person name="Stenlid J."/>
            <person name="Sun H."/>
            <person name="Sun S."/>
            <person name="Syed K."/>
            <person name="Tsang A."/>
            <person name="Wiebenga A."/>
            <person name="Young D."/>
            <person name="Pisabarro A."/>
            <person name="Eastwood D.C."/>
            <person name="Martin F."/>
            <person name="Cullen D."/>
            <person name="Grigoriev I.V."/>
            <person name="Hibbett D.S."/>
        </authorList>
    </citation>
    <scope>NUCLEOTIDE SEQUENCE</scope>
    <source>
        <strain evidence="2">FP-58527</strain>
    </source>
</reference>
<dbReference type="EMBL" id="KE504271">
    <property type="protein sequence ID" value="EPS93509.1"/>
    <property type="molecule type" value="Genomic_DNA"/>
</dbReference>
<accession>S8F3H6</accession>
<evidence type="ECO:0000313" key="1">
    <source>
        <dbReference type="EMBL" id="EPS93509.1"/>
    </source>
</evidence>
<organism evidence="1 2">
    <name type="scientific">Fomitopsis schrenkii</name>
    <name type="common">Brown rot fungus</name>
    <dbReference type="NCBI Taxonomy" id="2126942"/>
    <lineage>
        <taxon>Eukaryota</taxon>
        <taxon>Fungi</taxon>
        <taxon>Dikarya</taxon>
        <taxon>Basidiomycota</taxon>
        <taxon>Agaricomycotina</taxon>
        <taxon>Agaricomycetes</taxon>
        <taxon>Polyporales</taxon>
        <taxon>Fomitopsis</taxon>
    </lineage>
</organism>
<gene>
    <name evidence="1" type="ORF">FOMPIDRAFT_1026524</name>
</gene>
<proteinExistence type="predicted"/>
<dbReference type="Proteomes" id="UP000015241">
    <property type="component" value="Unassembled WGS sequence"/>
</dbReference>
<dbReference type="AlphaFoldDB" id="S8F3H6"/>
<feature type="non-terminal residue" evidence="1">
    <location>
        <position position="1"/>
    </location>
</feature>